<gene>
    <name evidence="3" type="ORF">HZS54_06265</name>
</gene>
<evidence type="ECO:0000313" key="4">
    <source>
        <dbReference type="Proteomes" id="UP000509346"/>
    </source>
</evidence>
<dbReference type="RefSeq" id="WP_179921088.1">
    <property type="nucleotide sequence ID" value="NZ_CP058909.1"/>
</dbReference>
<dbReference type="SUPFAM" id="SSF53756">
    <property type="entry name" value="UDP-Glycosyltransferase/glycogen phosphorylase"/>
    <property type="match status" value="1"/>
</dbReference>
<evidence type="ECO:0000313" key="3">
    <source>
        <dbReference type="EMBL" id="QLH81265.1"/>
    </source>
</evidence>
<dbReference type="InterPro" id="IPR050194">
    <property type="entry name" value="Glycosyltransferase_grp1"/>
</dbReference>
<protein>
    <submittedName>
        <fullName evidence="3">Glycosyltransferase family 4 protein</fullName>
    </submittedName>
</protein>
<dbReference type="InterPro" id="IPR028098">
    <property type="entry name" value="Glyco_trans_4-like_N"/>
</dbReference>
<dbReference type="GeneID" id="56082176"/>
<dbReference type="PANTHER" id="PTHR45947:SF3">
    <property type="entry name" value="SULFOQUINOVOSYL TRANSFERASE SQD2"/>
    <property type="match status" value="1"/>
</dbReference>
<accession>A0A7D5P9N4</accession>
<dbReference type="AlphaFoldDB" id="A0A7D5P9N4"/>
<sequence length="367" mass="41616">MTRVLVLNYEYPPLGGGASPVTAEIAEKYVDIGFDVDVVTMAFGDLPKHERKNGVSIFRVPCRRTSESSCTPFEMATFLPAGLIKSCELIRKHEYQFIHSHFIIPTGIISFILQKMYSIPYIITAHGSDVPGYNPDRLDHLHRFIKPVWGKILSSAYSITVPSRYLSTLIKETKPSISPEIIPHGIQYEEYSPNKEGEQFIFLTSRLFKRKGIQYVLDALPHCENNWEVIIAGDGPFRPQLEEKADGVSQEITFTGWISEDELIDYYNRAEIFIFPSTRESFGMVLLEAMSAGTSVITNDEEPMRDIIGESGITVDVTDEQALAKSIDKMISDGEMRTNLQNIGRSRVQQRYNWDRIVKEYVSVTPN</sequence>
<dbReference type="Pfam" id="PF00534">
    <property type="entry name" value="Glycos_transf_1"/>
    <property type="match status" value="1"/>
</dbReference>
<dbReference type="EMBL" id="CP058909">
    <property type="protein sequence ID" value="QLH81265.1"/>
    <property type="molecule type" value="Genomic_DNA"/>
</dbReference>
<dbReference type="KEGG" id="hpel:HZS54_06265"/>
<dbReference type="OrthoDB" id="131038at2157"/>
<reference evidence="3 4" key="1">
    <citation type="submission" date="2020-07" db="EMBL/GenBank/DDBJ databases">
        <title>Halosimplex litoreum sp. nov. and Halosimplex rubrum sp. nov., isolated from different salt environments.</title>
        <authorList>
            <person name="Cui H."/>
        </authorList>
    </citation>
    <scope>NUCLEOTIDE SEQUENCE [LARGE SCALE GENOMIC DNA]</scope>
    <source>
        <strain evidence="3 4">R2</strain>
    </source>
</reference>
<keyword evidence="4" id="KW-1185">Reference proteome</keyword>
<dbReference type="Proteomes" id="UP000509346">
    <property type="component" value="Chromosome"/>
</dbReference>
<evidence type="ECO:0000259" key="2">
    <source>
        <dbReference type="Pfam" id="PF13439"/>
    </source>
</evidence>
<name>A0A7D5P9N4_9EURY</name>
<dbReference type="InterPro" id="IPR001296">
    <property type="entry name" value="Glyco_trans_1"/>
</dbReference>
<dbReference type="Pfam" id="PF13439">
    <property type="entry name" value="Glyco_transf_4"/>
    <property type="match status" value="1"/>
</dbReference>
<dbReference type="Gene3D" id="3.40.50.2000">
    <property type="entry name" value="Glycogen Phosphorylase B"/>
    <property type="match status" value="2"/>
</dbReference>
<dbReference type="PANTHER" id="PTHR45947">
    <property type="entry name" value="SULFOQUINOVOSYL TRANSFERASE SQD2"/>
    <property type="match status" value="1"/>
</dbReference>
<keyword evidence="3" id="KW-0808">Transferase</keyword>
<feature type="domain" description="Glycosyltransferase subfamily 4-like N-terminal" evidence="2">
    <location>
        <begin position="16"/>
        <end position="187"/>
    </location>
</feature>
<evidence type="ECO:0000259" key="1">
    <source>
        <dbReference type="Pfam" id="PF00534"/>
    </source>
</evidence>
<dbReference type="CDD" id="cd03801">
    <property type="entry name" value="GT4_PimA-like"/>
    <property type="match status" value="1"/>
</dbReference>
<feature type="domain" description="Glycosyl transferase family 1" evidence="1">
    <location>
        <begin position="193"/>
        <end position="346"/>
    </location>
</feature>
<proteinExistence type="predicted"/>
<dbReference type="GO" id="GO:0016757">
    <property type="term" value="F:glycosyltransferase activity"/>
    <property type="evidence" value="ECO:0007669"/>
    <property type="project" value="InterPro"/>
</dbReference>
<organism evidence="3 4">
    <name type="scientific">Halosimplex pelagicum</name>
    <dbReference type="NCBI Taxonomy" id="869886"/>
    <lineage>
        <taxon>Archaea</taxon>
        <taxon>Methanobacteriati</taxon>
        <taxon>Methanobacteriota</taxon>
        <taxon>Stenosarchaea group</taxon>
        <taxon>Halobacteria</taxon>
        <taxon>Halobacteriales</taxon>
        <taxon>Haloarculaceae</taxon>
        <taxon>Halosimplex</taxon>
    </lineage>
</organism>